<evidence type="ECO:0000313" key="2">
    <source>
        <dbReference type="EMBL" id="CAG8609099.1"/>
    </source>
</evidence>
<feature type="compositionally biased region" description="Polar residues" evidence="1">
    <location>
        <begin position="83"/>
        <end position="111"/>
    </location>
</feature>
<evidence type="ECO:0000256" key="1">
    <source>
        <dbReference type="SAM" id="MobiDB-lite"/>
    </source>
</evidence>
<dbReference type="OrthoDB" id="10266696at2759"/>
<organism evidence="2 3">
    <name type="scientific">Racocetra fulgida</name>
    <dbReference type="NCBI Taxonomy" id="60492"/>
    <lineage>
        <taxon>Eukaryota</taxon>
        <taxon>Fungi</taxon>
        <taxon>Fungi incertae sedis</taxon>
        <taxon>Mucoromycota</taxon>
        <taxon>Glomeromycotina</taxon>
        <taxon>Glomeromycetes</taxon>
        <taxon>Diversisporales</taxon>
        <taxon>Gigasporaceae</taxon>
        <taxon>Racocetra</taxon>
    </lineage>
</organism>
<gene>
    <name evidence="2" type="ORF">RFULGI_LOCUS6906</name>
</gene>
<feature type="compositionally biased region" description="Low complexity" evidence="1">
    <location>
        <begin position="139"/>
        <end position="154"/>
    </location>
</feature>
<reference evidence="2" key="1">
    <citation type="submission" date="2021-06" db="EMBL/GenBank/DDBJ databases">
        <authorList>
            <person name="Kallberg Y."/>
            <person name="Tangrot J."/>
            <person name="Rosling A."/>
        </authorList>
    </citation>
    <scope>NUCLEOTIDE SEQUENCE</scope>
    <source>
        <strain evidence="2">IN212</strain>
    </source>
</reference>
<proteinExistence type="predicted"/>
<dbReference type="Proteomes" id="UP000789396">
    <property type="component" value="Unassembled WGS sequence"/>
</dbReference>
<keyword evidence="3" id="KW-1185">Reference proteome</keyword>
<accession>A0A9N9GKT6</accession>
<dbReference type="EMBL" id="CAJVPZ010009426">
    <property type="protein sequence ID" value="CAG8609099.1"/>
    <property type="molecule type" value="Genomic_DNA"/>
</dbReference>
<sequence>MKGPIPDPDTLGDGFSNKPELPTSTKIVNEPQISEKSSLPSKTNENNILDIFAPSSISNVPSNNPSSASQLKGADLFAIGQPPLTSNVPSNPLQGNSNPQTTPPSTSNHDTLKSSILSLYNSPNLKPNTLSQPFLGNYSSPNLPLSNANNSTPPQNANKNGNAYMNDLLGGFM</sequence>
<feature type="region of interest" description="Disordered" evidence="1">
    <location>
        <begin position="1"/>
        <end position="111"/>
    </location>
</feature>
<protein>
    <submittedName>
        <fullName evidence="2">3298_t:CDS:1</fullName>
    </submittedName>
</protein>
<dbReference type="AlphaFoldDB" id="A0A9N9GKT6"/>
<feature type="compositionally biased region" description="Polar residues" evidence="1">
    <location>
        <begin position="22"/>
        <end position="47"/>
    </location>
</feature>
<name>A0A9N9GKT6_9GLOM</name>
<evidence type="ECO:0000313" key="3">
    <source>
        <dbReference type="Proteomes" id="UP000789396"/>
    </source>
</evidence>
<feature type="region of interest" description="Disordered" evidence="1">
    <location>
        <begin position="131"/>
        <end position="160"/>
    </location>
</feature>
<feature type="compositionally biased region" description="Low complexity" evidence="1">
    <location>
        <begin position="54"/>
        <end position="69"/>
    </location>
</feature>
<comment type="caution">
    <text evidence="2">The sequence shown here is derived from an EMBL/GenBank/DDBJ whole genome shotgun (WGS) entry which is preliminary data.</text>
</comment>